<dbReference type="SUPFAM" id="SSF53383">
    <property type="entry name" value="PLP-dependent transferases"/>
    <property type="match status" value="1"/>
</dbReference>
<evidence type="ECO:0000313" key="6">
    <source>
        <dbReference type="Proteomes" id="UP000050973"/>
    </source>
</evidence>
<dbReference type="PANTHER" id="PTHR48097">
    <property type="entry name" value="L-THREONINE ALDOLASE-RELATED"/>
    <property type="match status" value="1"/>
</dbReference>
<evidence type="ECO:0000313" key="5">
    <source>
        <dbReference type="EMBL" id="KRM16948.1"/>
    </source>
</evidence>
<comment type="caution">
    <text evidence="5">The sequence shown here is derived from an EMBL/GenBank/DDBJ whole genome shotgun (WGS) entry which is preliminary data.</text>
</comment>
<name>A0A0R1WL45_9LACO</name>
<dbReference type="GO" id="GO:0006520">
    <property type="term" value="P:amino acid metabolic process"/>
    <property type="evidence" value="ECO:0007669"/>
    <property type="project" value="InterPro"/>
</dbReference>
<reference evidence="5 6" key="1">
    <citation type="journal article" date="2015" name="Genome Announc.">
        <title>Expanding the biotechnology potential of lactobacilli through comparative genomics of 213 strains and associated genera.</title>
        <authorList>
            <person name="Sun Z."/>
            <person name="Harris H.M."/>
            <person name="McCann A."/>
            <person name="Guo C."/>
            <person name="Argimon S."/>
            <person name="Zhang W."/>
            <person name="Yang X."/>
            <person name="Jeffery I.B."/>
            <person name="Cooney J.C."/>
            <person name="Kagawa T.F."/>
            <person name="Liu W."/>
            <person name="Song Y."/>
            <person name="Salvetti E."/>
            <person name="Wrobel A."/>
            <person name="Rasinkangas P."/>
            <person name="Parkhill J."/>
            <person name="Rea M.C."/>
            <person name="O'Sullivan O."/>
            <person name="Ritari J."/>
            <person name="Douillard F.P."/>
            <person name="Paul Ross R."/>
            <person name="Yang R."/>
            <person name="Briner A.E."/>
            <person name="Felis G.E."/>
            <person name="de Vos W.M."/>
            <person name="Barrangou R."/>
            <person name="Klaenhammer T.R."/>
            <person name="Caufield P.W."/>
            <person name="Cui Y."/>
            <person name="Zhang H."/>
            <person name="O'Toole P.W."/>
        </authorList>
    </citation>
    <scope>NUCLEOTIDE SEQUENCE [LARGE SCALE GENOMIC DNA]</scope>
    <source>
        <strain evidence="5 6">DSM 4864</strain>
    </source>
</reference>
<keyword evidence="5" id="KW-0456">Lyase</keyword>
<evidence type="ECO:0000256" key="3">
    <source>
        <dbReference type="ARBA" id="ARBA00022898"/>
    </source>
</evidence>
<gene>
    <name evidence="5" type="ORF">FC49_GL000107</name>
</gene>
<dbReference type="Pfam" id="PF01212">
    <property type="entry name" value="Beta_elim_lyase"/>
    <property type="match status" value="1"/>
</dbReference>
<dbReference type="Gene3D" id="3.90.1150.10">
    <property type="entry name" value="Aspartate Aminotransferase, domain 1"/>
    <property type="match status" value="1"/>
</dbReference>
<dbReference type="InterPro" id="IPR015421">
    <property type="entry name" value="PyrdxlP-dep_Trfase_major"/>
</dbReference>
<comment type="similarity">
    <text evidence="2">Belongs to the threonine aldolase family.</text>
</comment>
<feature type="domain" description="Aromatic amino acid beta-eliminating lyase/threonine aldolase" evidence="4">
    <location>
        <begin position="17"/>
        <end position="243"/>
    </location>
</feature>
<organism evidence="5 6">
    <name type="scientific">Limosilactobacillus oris DSM 4864</name>
    <dbReference type="NCBI Taxonomy" id="1423779"/>
    <lineage>
        <taxon>Bacteria</taxon>
        <taxon>Bacillati</taxon>
        <taxon>Bacillota</taxon>
        <taxon>Bacilli</taxon>
        <taxon>Lactobacillales</taxon>
        <taxon>Lactobacillaceae</taxon>
        <taxon>Limosilactobacillus</taxon>
    </lineage>
</organism>
<protein>
    <submittedName>
        <fullName evidence="5">Beta-eliminating lyase</fullName>
    </submittedName>
</protein>
<accession>A0A0R1WL45</accession>
<dbReference type="InterPro" id="IPR001597">
    <property type="entry name" value="ArAA_b-elim_lyase/Thr_aldolase"/>
</dbReference>
<dbReference type="InterPro" id="IPR015422">
    <property type="entry name" value="PyrdxlP-dep_Trfase_small"/>
</dbReference>
<dbReference type="RefSeq" id="WP_056983745.1">
    <property type="nucleotide sequence ID" value="NZ_AZGE01000001.1"/>
</dbReference>
<dbReference type="Gene3D" id="3.40.640.10">
    <property type="entry name" value="Type I PLP-dependent aspartate aminotransferase-like (Major domain)"/>
    <property type="match status" value="1"/>
</dbReference>
<comment type="cofactor">
    <cofactor evidence="1">
        <name>pyridoxal 5'-phosphate</name>
        <dbReference type="ChEBI" id="CHEBI:597326"/>
    </cofactor>
</comment>
<dbReference type="PATRIC" id="fig|1423779.3.peg.109"/>
<dbReference type="PANTHER" id="PTHR48097:SF5">
    <property type="entry name" value="LOW SPECIFICITY L-THREONINE ALDOLASE"/>
    <property type="match status" value="1"/>
</dbReference>
<dbReference type="GO" id="GO:0016829">
    <property type="term" value="F:lyase activity"/>
    <property type="evidence" value="ECO:0007669"/>
    <property type="project" value="UniProtKB-KW"/>
</dbReference>
<dbReference type="InterPro" id="IPR015424">
    <property type="entry name" value="PyrdxlP-dep_Trfase"/>
</dbReference>
<sequence>MLSFESDYTEGAHPNILRQLMATNMVQEPGYGFDEFSQLAKERIQKALGHPEAQIEFLTGGTQTNQVVIDAMLTQYQGVIAAETGHINVHEAGAIEATGHKVLALTAKDAKLDAQTVDQYIQTFDQDENRDHMVFPGMVYVTYPTEFGTLYSREELAALHAVCQKHSIPLYIDGARLGYGLMSAQADLKFSDLPDLCDVFYIGGTKQGALCGEAVVFCHHNEPDHFLTIVKQHGALLAKGRLLGVQFAELFKDDLYFKLSQHADKLAAKIKRGFLNKGYRLYLDSVSNQQFFIVDNQKIVELAKKVRFARWEKYDDQHSVIRFVACWATPAESVDQLLKLI</sequence>
<dbReference type="EMBL" id="AZGE01000001">
    <property type="protein sequence ID" value="KRM16948.1"/>
    <property type="molecule type" value="Genomic_DNA"/>
</dbReference>
<keyword evidence="3" id="KW-0663">Pyridoxal phosphate</keyword>
<evidence type="ECO:0000256" key="2">
    <source>
        <dbReference type="ARBA" id="ARBA00006966"/>
    </source>
</evidence>
<dbReference type="AlphaFoldDB" id="A0A0R1WL45"/>
<evidence type="ECO:0000259" key="4">
    <source>
        <dbReference type="Pfam" id="PF01212"/>
    </source>
</evidence>
<proteinExistence type="inferred from homology"/>
<dbReference type="Proteomes" id="UP000050973">
    <property type="component" value="Unassembled WGS sequence"/>
</dbReference>
<evidence type="ECO:0000256" key="1">
    <source>
        <dbReference type="ARBA" id="ARBA00001933"/>
    </source>
</evidence>